<dbReference type="SUPFAM" id="SSF46785">
    <property type="entry name" value="Winged helix' DNA-binding domain"/>
    <property type="match status" value="1"/>
</dbReference>
<dbReference type="Proteomes" id="UP000295718">
    <property type="component" value="Unassembled WGS sequence"/>
</dbReference>
<dbReference type="OrthoDB" id="6957498at2"/>
<dbReference type="AlphaFoldDB" id="A0A4R1R0K9"/>
<keyword evidence="6" id="KW-1185">Reference proteome</keyword>
<dbReference type="InterPro" id="IPR011991">
    <property type="entry name" value="ArsR-like_HTH"/>
</dbReference>
<dbReference type="InterPro" id="IPR036388">
    <property type="entry name" value="WH-like_DNA-bd_sf"/>
</dbReference>
<evidence type="ECO:0000256" key="1">
    <source>
        <dbReference type="ARBA" id="ARBA00023015"/>
    </source>
</evidence>
<name>A0A4R1R0K9_9FIRM</name>
<evidence type="ECO:0000313" key="5">
    <source>
        <dbReference type="EMBL" id="TCL58843.1"/>
    </source>
</evidence>
<dbReference type="Pfam" id="PF25212">
    <property type="entry name" value="HVO_A0114"/>
    <property type="match status" value="1"/>
</dbReference>
<dbReference type="SMART" id="SM00418">
    <property type="entry name" value="HTH_ARSR"/>
    <property type="match status" value="1"/>
</dbReference>
<evidence type="ECO:0000256" key="2">
    <source>
        <dbReference type="ARBA" id="ARBA00023125"/>
    </source>
</evidence>
<protein>
    <submittedName>
        <fullName evidence="5">ArsR family transcriptional regulator</fullName>
    </submittedName>
</protein>
<keyword evidence="2" id="KW-0238">DNA-binding</keyword>
<dbReference type="InterPro" id="IPR036390">
    <property type="entry name" value="WH_DNA-bd_sf"/>
</dbReference>
<sequence length="114" mass="13372">MGKKYDPQACGKLIQDNIDFEFFKTLLDPVRTEILVYLVSNGTKNIKEIAENFSQDRSVISRHLDLMYRYGIVDKTKENRNIYYEANNIFVIDKFDQTINNIKNLLSLTNKSKE</sequence>
<dbReference type="PANTHER" id="PTHR43132">
    <property type="entry name" value="ARSENICAL RESISTANCE OPERON REPRESSOR ARSR-RELATED"/>
    <property type="match status" value="1"/>
</dbReference>
<evidence type="ECO:0000313" key="6">
    <source>
        <dbReference type="Proteomes" id="UP000295718"/>
    </source>
</evidence>
<organism evidence="5 6">
    <name type="scientific">Kineothrix alysoides</name>
    <dbReference type="NCBI Taxonomy" id="1469948"/>
    <lineage>
        <taxon>Bacteria</taxon>
        <taxon>Bacillati</taxon>
        <taxon>Bacillota</taxon>
        <taxon>Clostridia</taxon>
        <taxon>Lachnospirales</taxon>
        <taxon>Lachnospiraceae</taxon>
        <taxon>Kineothrix</taxon>
    </lineage>
</organism>
<dbReference type="PANTHER" id="PTHR43132:SF6">
    <property type="entry name" value="HTH-TYPE TRANSCRIPTIONAL REPRESSOR CZRA"/>
    <property type="match status" value="1"/>
</dbReference>
<keyword evidence="3" id="KW-0804">Transcription</keyword>
<dbReference type="PRINTS" id="PR00778">
    <property type="entry name" value="HTHARSR"/>
</dbReference>
<evidence type="ECO:0000256" key="3">
    <source>
        <dbReference type="ARBA" id="ARBA00023163"/>
    </source>
</evidence>
<accession>A0A4R1R0K9</accession>
<gene>
    <name evidence="5" type="ORF">EDD76_10513</name>
</gene>
<dbReference type="STRING" id="1469948.GCA_000732725_01719"/>
<dbReference type="RefSeq" id="WP_031390426.1">
    <property type="nucleotide sequence ID" value="NZ_JPNB01000001.1"/>
</dbReference>
<dbReference type="InterPro" id="IPR001845">
    <property type="entry name" value="HTH_ArsR_DNA-bd_dom"/>
</dbReference>
<dbReference type="GO" id="GO:0003677">
    <property type="term" value="F:DNA binding"/>
    <property type="evidence" value="ECO:0007669"/>
    <property type="project" value="UniProtKB-KW"/>
</dbReference>
<dbReference type="GO" id="GO:0003700">
    <property type="term" value="F:DNA-binding transcription factor activity"/>
    <property type="evidence" value="ECO:0007669"/>
    <property type="project" value="InterPro"/>
</dbReference>
<dbReference type="InterPro" id="IPR051011">
    <property type="entry name" value="Metal_resp_trans_reg"/>
</dbReference>
<dbReference type="CDD" id="cd00090">
    <property type="entry name" value="HTH_ARSR"/>
    <property type="match status" value="1"/>
</dbReference>
<feature type="domain" description="HTH arsR-type" evidence="4">
    <location>
        <begin position="11"/>
        <end position="106"/>
    </location>
</feature>
<comment type="caution">
    <text evidence="5">The sequence shown here is derived from an EMBL/GenBank/DDBJ whole genome shotgun (WGS) entry which is preliminary data.</text>
</comment>
<dbReference type="EMBL" id="SLUO01000005">
    <property type="protein sequence ID" value="TCL58843.1"/>
    <property type="molecule type" value="Genomic_DNA"/>
</dbReference>
<proteinExistence type="predicted"/>
<evidence type="ECO:0000259" key="4">
    <source>
        <dbReference type="PROSITE" id="PS50987"/>
    </source>
</evidence>
<dbReference type="PROSITE" id="PS50987">
    <property type="entry name" value="HTH_ARSR_2"/>
    <property type="match status" value="1"/>
</dbReference>
<keyword evidence="1" id="KW-0805">Transcription regulation</keyword>
<reference evidence="5 6" key="1">
    <citation type="submission" date="2019-03" db="EMBL/GenBank/DDBJ databases">
        <title>Genomic Encyclopedia of Type Strains, Phase IV (KMG-IV): sequencing the most valuable type-strain genomes for metagenomic binning, comparative biology and taxonomic classification.</title>
        <authorList>
            <person name="Goeker M."/>
        </authorList>
    </citation>
    <scope>NUCLEOTIDE SEQUENCE [LARGE SCALE GENOMIC DNA]</scope>
    <source>
        <strain evidence="5 6">DSM 100556</strain>
    </source>
</reference>
<dbReference type="Gene3D" id="1.10.10.10">
    <property type="entry name" value="Winged helix-like DNA-binding domain superfamily/Winged helix DNA-binding domain"/>
    <property type="match status" value="1"/>
</dbReference>